<comment type="caution">
    <text evidence="1">The sequence shown here is derived from an EMBL/GenBank/DDBJ whole genome shotgun (WGS) entry which is preliminary data.</text>
</comment>
<proteinExistence type="predicted"/>
<sequence>MLARESQSPLPRFMILVYERDVPDSSAAVSPTFLEAHLALPRQIAGTGGRIVAGHAARPASAAVSIRGAVVTGGSLAPAEQTFAGHFVV</sequence>
<evidence type="ECO:0000313" key="1">
    <source>
        <dbReference type="EMBL" id="MBL7259482.1"/>
    </source>
</evidence>
<dbReference type="Proteomes" id="UP000598996">
    <property type="component" value="Unassembled WGS sequence"/>
</dbReference>
<keyword evidence="2" id="KW-1185">Reference proteome</keyword>
<organism evidence="1 2">
    <name type="scientific">Paractinoplanes lichenicola</name>
    <dbReference type="NCBI Taxonomy" id="2802976"/>
    <lineage>
        <taxon>Bacteria</taxon>
        <taxon>Bacillati</taxon>
        <taxon>Actinomycetota</taxon>
        <taxon>Actinomycetes</taxon>
        <taxon>Micromonosporales</taxon>
        <taxon>Micromonosporaceae</taxon>
        <taxon>Paractinoplanes</taxon>
    </lineage>
</organism>
<dbReference type="EMBL" id="JAENHO010000011">
    <property type="protein sequence ID" value="MBL7259482.1"/>
    <property type="molecule type" value="Genomic_DNA"/>
</dbReference>
<reference evidence="1 2" key="1">
    <citation type="submission" date="2021-01" db="EMBL/GenBank/DDBJ databases">
        <title>Actinoplanes sp. nov. LDG1-01 isolated from lichen.</title>
        <authorList>
            <person name="Saeng-In P."/>
            <person name="Phongsopitanun W."/>
            <person name="Kanchanasin P."/>
            <person name="Yuki M."/>
            <person name="Kudo T."/>
            <person name="Ohkuma M."/>
            <person name="Tanasupawat S."/>
        </authorList>
    </citation>
    <scope>NUCLEOTIDE SEQUENCE [LARGE SCALE GENOMIC DNA]</scope>
    <source>
        <strain evidence="1 2">LDG1-01</strain>
    </source>
</reference>
<accession>A0ABS1VYF8</accession>
<name>A0ABS1VYF8_9ACTN</name>
<dbReference type="RefSeq" id="WP_202996181.1">
    <property type="nucleotide sequence ID" value="NZ_JAENHO010000011.1"/>
</dbReference>
<protein>
    <recommendedName>
        <fullName evidence="3">YCII-related domain-containing protein</fullName>
    </recommendedName>
</protein>
<gene>
    <name evidence="1" type="ORF">JKJ07_34715</name>
</gene>
<dbReference type="Gene3D" id="3.30.70.1060">
    <property type="entry name" value="Dimeric alpha+beta barrel"/>
    <property type="match status" value="1"/>
</dbReference>
<evidence type="ECO:0000313" key="2">
    <source>
        <dbReference type="Proteomes" id="UP000598996"/>
    </source>
</evidence>
<evidence type="ECO:0008006" key="3">
    <source>
        <dbReference type="Google" id="ProtNLM"/>
    </source>
</evidence>